<dbReference type="EMBL" id="FOGT01000005">
    <property type="protein sequence ID" value="SER95738.1"/>
    <property type="molecule type" value="Genomic_DNA"/>
</dbReference>
<protein>
    <submittedName>
        <fullName evidence="8">Fructooligosaccharide transport system substrate-binding protein</fullName>
    </submittedName>
</protein>
<keyword evidence="1" id="KW-1003">Cell membrane</keyword>
<dbReference type="RefSeq" id="WP_093050255.1">
    <property type="nucleotide sequence ID" value="NZ_FOGT01000005.1"/>
</dbReference>
<dbReference type="InterPro" id="IPR006059">
    <property type="entry name" value="SBP"/>
</dbReference>
<keyword evidence="2 7" id="KW-0732">Signal</keyword>
<evidence type="ECO:0000256" key="6">
    <source>
        <dbReference type="SAM" id="MobiDB-lite"/>
    </source>
</evidence>
<evidence type="ECO:0000256" key="7">
    <source>
        <dbReference type="SAM" id="SignalP"/>
    </source>
</evidence>
<evidence type="ECO:0000313" key="9">
    <source>
        <dbReference type="Proteomes" id="UP000198571"/>
    </source>
</evidence>
<dbReference type="Proteomes" id="UP000198571">
    <property type="component" value="Unassembled WGS sequence"/>
</dbReference>
<gene>
    <name evidence="8" type="ORF">SAMN05518684_105300</name>
</gene>
<feature type="signal peptide" evidence="7">
    <location>
        <begin position="1"/>
        <end position="19"/>
    </location>
</feature>
<dbReference type="InterPro" id="IPR050490">
    <property type="entry name" value="Bact_solute-bd_prot1"/>
</dbReference>
<dbReference type="OrthoDB" id="9782846at2"/>
<keyword evidence="5" id="KW-0449">Lipoprotein</keyword>
<evidence type="ECO:0000256" key="1">
    <source>
        <dbReference type="ARBA" id="ARBA00022475"/>
    </source>
</evidence>
<evidence type="ECO:0000256" key="5">
    <source>
        <dbReference type="ARBA" id="ARBA00023288"/>
    </source>
</evidence>
<dbReference type="Gene3D" id="3.40.190.10">
    <property type="entry name" value="Periplasmic binding protein-like II"/>
    <property type="match status" value="1"/>
</dbReference>
<feature type="chain" id="PRO_5039046471" evidence="7">
    <location>
        <begin position="20"/>
        <end position="458"/>
    </location>
</feature>
<dbReference type="CDD" id="cd14748">
    <property type="entry name" value="PBP2_UgpB"/>
    <property type="match status" value="1"/>
</dbReference>
<name>A0A1H9TF52_9BACI</name>
<dbReference type="Pfam" id="PF01547">
    <property type="entry name" value="SBP_bac_1"/>
    <property type="match status" value="1"/>
</dbReference>
<proteinExistence type="predicted"/>
<keyword evidence="3" id="KW-0472">Membrane</keyword>
<reference evidence="9" key="1">
    <citation type="submission" date="2016-10" db="EMBL/GenBank/DDBJ databases">
        <authorList>
            <person name="Varghese N."/>
            <person name="Submissions S."/>
        </authorList>
    </citation>
    <scope>NUCLEOTIDE SEQUENCE [LARGE SCALE GENOMIC DNA]</scope>
    <source>
        <strain evidence="9">S9</strain>
    </source>
</reference>
<sequence length="458" mass="50411">MKRMFKTLAPLTLSVAIMAACGGEESGGETSGNEASGNSNNNADSGEQGDVVETGEAEQGVEASGDESVTLDMWIHQTGEDETDFYIKRIDEFNEANDDIYVNAEIIIDDGASSYSDSVNAALVAGNLPDILALDGPYVASFAEADIIASVEEYITDEDREDFVDSIIQQGTYNGELYSLGAMEASVPLYYNKDIFEEEGIEAPTSIEEAWTWDEFLEVAQQLTTENRYGLNLFMNYGVGEWLTFMGAPFVWSNNGELISEDGTTVDGYLNSPETVESLEFVKTLFEEEVVSLTPGEMQFEEGNAAMALGGPWIAVSAEDADFEWGMMPYPYKEVPKSPSGSMAYGITTLSEHPEEAYEVMAWMTNEESTIGLSEVTGMPPARHSAFEAMDHYDELPWSVIRDQVTETAHARPQTPAYPVLTDAFAQAFHAAALGEDVEEILNQQVDRVERELRRFQD</sequence>
<feature type="compositionally biased region" description="Low complexity" evidence="6">
    <location>
        <begin position="31"/>
        <end position="46"/>
    </location>
</feature>
<dbReference type="PROSITE" id="PS51257">
    <property type="entry name" value="PROKAR_LIPOPROTEIN"/>
    <property type="match status" value="1"/>
</dbReference>
<evidence type="ECO:0000313" key="8">
    <source>
        <dbReference type="EMBL" id="SER95738.1"/>
    </source>
</evidence>
<dbReference type="STRING" id="1601833.SAMN05518684_105300"/>
<evidence type="ECO:0000256" key="2">
    <source>
        <dbReference type="ARBA" id="ARBA00022729"/>
    </source>
</evidence>
<keyword evidence="4" id="KW-0564">Palmitate</keyword>
<feature type="region of interest" description="Disordered" evidence="6">
    <location>
        <begin position="23"/>
        <end position="69"/>
    </location>
</feature>
<evidence type="ECO:0000256" key="3">
    <source>
        <dbReference type="ARBA" id="ARBA00023136"/>
    </source>
</evidence>
<organism evidence="8 9">
    <name type="scientific">Salipaludibacillus aurantiacus</name>
    <dbReference type="NCBI Taxonomy" id="1601833"/>
    <lineage>
        <taxon>Bacteria</taxon>
        <taxon>Bacillati</taxon>
        <taxon>Bacillota</taxon>
        <taxon>Bacilli</taxon>
        <taxon>Bacillales</taxon>
        <taxon>Bacillaceae</taxon>
    </lineage>
</organism>
<dbReference type="PANTHER" id="PTHR43649:SF33">
    <property type="entry name" value="POLYGALACTURONAN_RHAMNOGALACTURONAN-BINDING PROTEIN YTCQ"/>
    <property type="match status" value="1"/>
</dbReference>
<accession>A0A1H9TF52</accession>
<dbReference type="AlphaFoldDB" id="A0A1H9TF52"/>
<evidence type="ECO:0000256" key="4">
    <source>
        <dbReference type="ARBA" id="ARBA00023139"/>
    </source>
</evidence>
<dbReference type="SUPFAM" id="SSF53850">
    <property type="entry name" value="Periplasmic binding protein-like II"/>
    <property type="match status" value="1"/>
</dbReference>
<keyword evidence="9" id="KW-1185">Reference proteome</keyword>
<dbReference type="PANTHER" id="PTHR43649">
    <property type="entry name" value="ARABINOSE-BINDING PROTEIN-RELATED"/>
    <property type="match status" value="1"/>
</dbReference>